<dbReference type="PANTHER" id="PTHR30537">
    <property type="entry name" value="HTH-TYPE TRANSCRIPTIONAL REGULATOR"/>
    <property type="match status" value="1"/>
</dbReference>
<proteinExistence type="inferred from homology"/>
<dbReference type="EMBL" id="OMKW01000004">
    <property type="protein sequence ID" value="SPF30995.1"/>
    <property type="molecule type" value="Genomic_DNA"/>
</dbReference>
<dbReference type="Pfam" id="PF03466">
    <property type="entry name" value="LysR_substrate"/>
    <property type="match status" value="1"/>
</dbReference>
<dbReference type="AlphaFoldDB" id="A0A2R8AG18"/>
<dbReference type="GO" id="GO:0043565">
    <property type="term" value="F:sequence-specific DNA binding"/>
    <property type="evidence" value="ECO:0007669"/>
    <property type="project" value="TreeGrafter"/>
</dbReference>
<accession>A0A2R8AG18</accession>
<dbReference type="FunFam" id="1.10.10.10:FF:000001">
    <property type="entry name" value="LysR family transcriptional regulator"/>
    <property type="match status" value="1"/>
</dbReference>
<keyword evidence="7" id="KW-1185">Reference proteome</keyword>
<feature type="domain" description="HTH lysR-type" evidence="5">
    <location>
        <begin position="12"/>
        <end position="69"/>
    </location>
</feature>
<keyword evidence="4" id="KW-0804">Transcription</keyword>
<organism evidence="6 7">
    <name type="scientific">Pontivivens insulae</name>
    <dbReference type="NCBI Taxonomy" id="1639689"/>
    <lineage>
        <taxon>Bacteria</taxon>
        <taxon>Pseudomonadati</taxon>
        <taxon>Pseudomonadota</taxon>
        <taxon>Alphaproteobacteria</taxon>
        <taxon>Rhodobacterales</taxon>
        <taxon>Paracoccaceae</taxon>
        <taxon>Pontivivens</taxon>
    </lineage>
</organism>
<dbReference type="InterPro" id="IPR005119">
    <property type="entry name" value="LysR_subst-bd"/>
</dbReference>
<dbReference type="PRINTS" id="PR00039">
    <property type="entry name" value="HTHLYSR"/>
</dbReference>
<evidence type="ECO:0000256" key="1">
    <source>
        <dbReference type="ARBA" id="ARBA00009437"/>
    </source>
</evidence>
<dbReference type="GO" id="GO:0006351">
    <property type="term" value="P:DNA-templated transcription"/>
    <property type="evidence" value="ECO:0007669"/>
    <property type="project" value="TreeGrafter"/>
</dbReference>
<evidence type="ECO:0000259" key="5">
    <source>
        <dbReference type="PROSITE" id="PS50931"/>
    </source>
</evidence>
<dbReference type="SUPFAM" id="SSF46785">
    <property type="entry name" value="Winged helix' DNA-binding domain"/>
    <property type="match status" value="1"/>
</dbReference>
<gene>
    <name evidence="6" type="primary">cynR_2</name>
    <name evidence="6" type="ORF">POI8812_03342</name>
</gene>
<keyword evidence="2" id="KW-0805">Transcription regulation</keyword>
<evidence type="ECO:0000313" key="7">
    <source>
        <dbReference type="Proteomes" id="UP000244932"/>
    </source>
</evidence>
<dbReference type="Proteomes" id="UP000244932">
    <property type="component" value="Unassembled WGS sequence"/>
</dbReference>
<keyword evidence="3" id="KW-0238">DNA-binding</keyword>
<dbReference type="Gene3D" id="1.10.10.10">
    <property type="entry name" value="Winged helix-like DNA-binding domain superfamily/Winged helix DNA-binding domain"/>
    <property type="match status" value="1"/>
</dbReference>
<evidence type="ECO:0000256" key="4">
    <source>
        <dbReference type="ARBA" id="ARBA00023163"/>
    </source>
</evidence>
<evidence type="ECO:0000313" key="6">
    <source>
        <dbReference type="EMBL" id="SPF30995.1"/>
    </source>
</evidence>
<dbReference type="InterPro" id="IPR000847">
    <property type="entry name" value="LysR_HTH_N"/>
</dbReference>
<evidence type="ECO:0000256" key="3">
    <source>
        <dbReference type="ARBA" id="ARBA00023125"/>
    </source>
</evidence>
<sequence>MHICMNWNSIAFDWNQARAFLATAETGSLTAAAKVLNMTQPTLSRQVAALEETLGVTLFERSGRAMTLTQSGADLVEHVRDMGLAASRFSLGASGHAQDVTGTISLSVVDVLAAYVLPDILADIRKIAPGVTFEVIVSNELSNLARREADIAIRHLPPTQSELIARRLPDCEAYLYGHRSYVGQRGGAEQLYESGKFELVGFGLPDQSERVLAERGIHIPAQLITSYSQNGVASWEMARRGLGLCIMMAEIAEIEPDMVRVHGDYPAIDVPTWLIAHRELRTSMRMRLVFDALAERLSARLRGKSVAN</sequence>
<dbReference type="Gene3D" id="3.40.190.290">
    <property type="match status" value="1"/>
</dbReference>
<evidence type="ECO:0000256" key="2">
    <source>
        <dbReference type="ARBA" id="ARBA00023015"/>
    </source>
</evidence>
<name>A0A2R8AG18_9RHOB</name>
<dbReference type="InterPro" id="IPR058163">
    <property type="entry name" value="LysR-type_TF_proteobact-type"/>
</dbReference>
<dbReference type="Pfam" id="PF00126">
    <property type="entry name" value="HTH_1"/>
    <property type="match status" value="1"/>
</dbReference>
<dbReference type="InterPro" id="IPR036390">
    <property type="entry name" value="WH_DNA-bd_sf"/>
</dbReference>
<dbReference type="InterPro" id="IPR036388">
    <property type="entry name" value="WH-like_DNA-bd_sf"/>
</dbReference>
<comment type="similarity">
    <text evidence="1">Belongs to the LysR transcriptional regulatory family.</text>
</comment>
<dbReference type="PANTHER" id="PTHR30537:SF3">
    <property type="entry name" value="TRANSCRIPTIONAL REGULATORY PROTEIN"/>
    <property type="match status" value="1"/>
</dbReference>
<dbReference type="SUPFAM" id="SSF53850">
    <property type="entry name" value="Periplasmic binding protein-like II"/>
    <property type="match status" value="1"/>
</dbReference>
<reference evidence="6 7" key="1">
    <citation type="submission" date="2018-03" db="EMBL/GenBank/DDBJ databases">
        <authorList>
            <person name="Keele B.F."/>
        </authorList>
    </citation>
    <scope>NUCLEOTIDE SEQUENCE [LARGE SCALE GENOMIC DNA]</scope>
    <source>
        <strain evidence="6 7">CeCT 8812</strain>
    </source>
</reference>
<dbReference type="CDD" id="cd05466">
    <property type="entry name" value="PBP2_LTTR_substrate"/>
    <property type="match status" value="1"/>
</dbReference>
<dbReference type="PROSITE" id="PS50931">
    <property type="entry name" value="HTH_LYSR"/>
    <property type="match status" value="1"/>
</dbReference>
<protein>
    <submittedName>
        <fullName evidence="6">HTH-type transcriptional regulator CynR</fullName>
    </submittedName>
</protein>
<dbReference type="GO" id="GO:0003700">
    <property type="term" value="F:DNA-binding transcription factor activity"/>
    <property type="evidence" value="ECO:0007669"/>
    <property type="project" value="InterPro"/>
</dbReference>